<evidence type="ECO:0000313" key="3">
    <source>
        <dbReference type="EMBL" id="GMM51105.1"/>
    </source>
</evidence>
<feature type="domain" description="DUF2423" evidence="2">
    <location>
        <begin position="1"/>
        <end position="44"/>
    </location>
</feature>
<dbReference type="GO" id="GO:0030687">
    <property type="term" value="C:preribosome, large subunit precursor"/>
    <property type="evidence" value="ECO:0007669"/>
    <property type="project" value="TreeGrafter"/>
</dbReference>
<dbReference type="Pfam" id="PF10338">
    <property type="entry name" value="YBL028C_N"/>
    <property type="match status" value="1"/>
</dbReference>
<evidence type="ECO:0000256" key="1">
    <source>
        <dbReference type="SAM" id="MobiDB-lite"/>
    </source>
</evidence>
<name>A0AAV5RIA0_STABA</name>
<protein>
    <recommendedName>
        <fullName evidence="2">DUF2423 domain-containing protein</fullName>
    </recommendedName>
</protein>
<feature type="region of interest" description="Disordered" evidence="1">
    <location>
        <begin position="45"/>
        <end position="93"/>
    </location>
</feature>
<comment type="caution">
    <text evidence="3">The sequence shown here is derived from an EMBL/GenBank/DDBJ whole genome shotgun (WGS) entry which is preliminary data.</text>
</comment>
<sequence>MAKSLRASRNKVNKTLKRQSVFGEAAAAREQRLAAKLHQQAIEQALEEKLKEKSTPETNDDQMETQSSISLHKKRKLAQLAKKHKKEKRRRHK</sequence>
<feature type="compositionally biased region" description="Basic and acidic residues" evidence="1">
    <location>
        <begin position="46"/>
        <end position="55"/>
    </location>
</feature>
<evidence type="ECO:0000313" key="4">
    <source>
        <dbReference type="Proteomes" id="UP001362899"/>
    </source>
</evidence>
<gene>
    <name evidence="3" type="ORF">DASB73_020630</name>
</gene>
<reference evidence="3 4" key="1">
    <citation type="journal article" date="2023" name="Elife">
        <title>Identification of key yeast species and microbe-microbe interactions impacting larval growth of Drosophila in the wild.</title>
        <authorList>
            <person name="Mure A."/>
            <person name="Sugiura Y."/>
            <person name="Maeda R."/>
            <person name="Honda K."/>
            <person name="Sakurai N."/>
            <person name="Takahashi Y."/>
            <person name="Watada M."/>
            <person name="Katoh T."/>
            <person name="Gotoh A."/>
            <person name="Gotoh Y."/>
            <person name="Taniguchi I."/>
            <person name="Nakamura K."/>
            <person name="Hayashi T."/>
            <person name="Katayama T."/>
            <person name="Uemura T."/>
            <person name="Hattori Y."/>
        </authorList>
    </citation>
    <scope>NUCLEOTIDE SEQUENCE [LARGE SCALE GENOMIC DNA]</scope>
    <source>
        <strain evidence="3 4">SB-73</strain>
    </source>
</reference>
<dbReference type="AlphaFoldDB" id="A0AAV5RIA0"/>
<dbReference type="Proteomes" id="UP001362899">
    <property type="component" value="Unassembled WGS sequence"/>
</dbReference>
<accession>A0AAV5RIA0</accession>
<keyword evidence="4" id="KW-1185">Reference proteome</keyword>
<dbReference type="PANTHER" id="PTHR28219">
    <property type="entry name" value="UPF0642 PROTEIN YBL028C"/>
    <property type="match status" value="1"/>
</dbReference>
<proteinExistence type="predicted"/>
<dbReference type="EMBL" id="BTGC01000003">
    <property type="protein sequence ID" value="GMM51105.1"/>
    <property type="molecule type" value="Genomic_DNA"/>
</dbReference>
<organism evidence="3 4">
    <name type="scientific">Starmerella bacillaris</name>
    <name type="common">Yeast</name>
    <name type="synonym">Candida zemplinina</name>
    <dbReference type="NCBI Taxonomy" id="1247836"/>
    <lineage>
        <taxon>Eukaryota</taxon>
        <taxon>Fungi</taxon>
        <taxon>Dikarya</taxon>
        <taxon>Ascomycota</taxon>
        <taxon>Saccharomycotina</taxon>
        <taxon>Dipodascomycetes</taxon>
        <taxon>Dipodascales</taxon>
        <taxon>Trichomonascaceae</taxon>
        <taxon>Starmerella</taxon>
    </lineage>
</organism>
<dbReference type="InterPro" id="IPR019434">
    <property type="entry name" value="DUF2423"/>
</dbReference>
<dbReference type="PANTHER" id="PTHR28219:SF1">
    <property type="entry name" value="UPF0642 PROTEIN YBL028C"/>
    <property type="match status" value="1"/>
</dbReference>
<evidence type="ECO:0000259" key="2">
    <source>
        <dbReference type="Pfam" id="PF10338"/>
    </source>
</evidence>
<feature type="compositionally biased region" description="Basic residues" evidence="1">
    <location>
        <begin position="71"/>
        <end position="93"/>
    </location>
</feature>